<evidence type="ECO:0000313" key="3">
    <source>
        <dbReference type="Proteomes" id="UP000501452"/>
    </source>
</evidence>
<gene>
    <name evidence="2" type="ORF">GBA63_20975</name>
</gene>
<accession>A0A6G8QEB7</accession>
<dbReference type="AlphaFoldDB" id="A0A6G8QEB7"/>
<proteinExistence type="predicted"/>
<name>A0A6G8QEB7_9ACTN</name>
<evidence type="ECO:0000256" key="1">
    <source>
        <dbReference type="SAM" id="MobiDB-lite"/>
    </source>
</evidence>
<feature type="compositionally biased region" description="Basic and acidic residues" evidence="1">
    <location>
        <begin position="51"/>
        <end position="61"/>
    </location>
</feature>
<dbReference type="EMBL" id="CP045119">
    <property type="protein sequence ID" value="QIN84840.1"/>
    <property type="molecule type" value="Genomic_DNA"/>
</dbReference>
<sequence length="189" mass="19910">MRPFRLTAGVPAAVLVLAFVPLFFDCGLQARATDGETASRTGNQRLVGTTSREERTEKDPEGETLSASVPREDARGEPVPGLPRHPGSVRVGYSERRADGLALVSATYLAEGRPDAVRGFYRGVFRSGGWQVANVEYSGGAWHFLVLRGGTEAAVEVLPREGGSEVRIESSGPAAGAQEGIASAGGSKR</sequence>
<dbReference type="Proteomes" id="UP000501452">
    <property type="component" value="Chromosome"/>
</dbReference>
<dbReference type="KEGG" id="rub:GBA63_20975"/>
<reference evidence="2 3" key="1">
    <citation type="submission" date="2019-10" db="EMBL/GenBank/DDBJ databases">
        <title>Rubrobacter sp nov SCSIO 52090 isolated from a deep-sea sediment in the South China Sea.</title>
        <authorList>
            <person name="Chen R.W."/>
        </authorList>
    </citation>
    <scope>NUCLEOTIDE SEQUENCE [LARGE SCALE GENOMIC DNA]</scope>
    <source>
        <strain evidence="2 3">SCSIO 52909</strain>
    </source>
</reference>
<feature type="region of interest" description="Disordered" evidence="1">
    <location>
        <begin position="163"/>
        <end position="189"/>
    </location>
</feature>
<feature type="compositionally biased region" description="Polar residues" evidence="1">
    <location>
        <begin position="36"/>
        <end position="50"/>
    </location>
</feature>
<organism evidence="2 3">
    <name type="scientific">Rubrobacter tropicus</name>
    <dbReference type="NCBI Taxonomy" id="2653851"/>
    <lineage>
        <taxon>Bacteria</taxon>
        <taxon>Bacillati</taxon>
        <taxon>Actinomycetota</taxon>
        <taxon>Rubrobacteria</taxon>
        <taxon>Rubrobacterales</taxon>
        <taxon>Rubrobacteraceae</taxon>
        <taxon>Rubrobacter</taxon>
    </lineage>
</organism>
<keyword evidence="3" id="KW-1185">Reference proteome</keyword>
<dbReference type="RefSeq" id="WP_166179428.1">
    <property type="nucleotide sequence ID" value="NZ_CP045119.1"/>
</dbReference>
<feature type="region of interest" description="Disordered" evidence="1">
    <location>
        <begin position="34"/>
        <end position="91"/>
    </location>
</feature>
<evidence type="ECO:0000313" key="2">
    <source>
        <dbReference type="EMBL" id="QIN84840.1"/>
    </source>
</evidence>
<protein>
    <submittedName>
        <fullName evidence="2">Uncharacterized protein</fullName>
    </submittedName>
</protein>